<organism evidence="3 4">
    <name type="scientific">Folsomia candida</name>
    <name type="common">Springtail</name>
    <dbReference type="NCBI Taxonomy" id="158441"/>
    <lineage>
        <taxon>Eukaryota</taxon>
        <taxon>Metazoa</taxon>
        <taxon>Ecdysozoa</taxon>
        <taxon>Arthropoda</taxon>
        <taxon>Hexapoda</taxon>
        <taxon>Collembola</taxon>
        <taxon>Entomobryomorpha</taxon>
        <taxon>Isotomoidea</taxon>
        <taxon>Isotomidae</taxon>
        <taxon>Proisotominae</taxon>
        <taxon>Folsomia</taxon>
    </lineage>
</organism>
<keyword evidence="4" id="KW-1185">Reference proteome</keyword>
<evidence type="ECO:0000313" key="4">
    <source>
        <dbReference type="Proteomes" id="UP000198287"/>
    </source>
</evidence>
<feature type="chain" id="PRO_5012172111" evidence="2">
    <location>
        <begin position="25"/>
        <end position="166"/>
    </location>
</feature>
<sequence length="166" mass="17504">MPIPKMRITLPWLLLVTNALSAYSYYTHESQNREPALGRFARDDAPPAADAPPADPAAGGPNLDRLKMLQEKLKAGMAEKQLTGQTDENSKADALVASLAAPIADVGGKKDDDEEEKPKAKKKKKKKKTPTPDSDEDEAPAAPPPLPPAHRQGGGLVGGLLGGLLG</sequence>
<dbReference type="AlphaFoldDB" id="A0A226EIW8"/>
<evidence type="ECO:0000256" key="2">
    <source>
        <dbReference type="SAM" id="SignalP"/>
    </source>
</evidence>
<reference evidence="3 4" key="1">
    <citation type="submission" date="2015-12" db="EMBL/GenBank/DDBJ databases">
        <title>The genome of Folsomia candida.</title>
        <authorList>
            <person name="Faddeeva A."/>
            <person name="Derks M.F."/>
            <person name="Anvar Y."/>
            <person name="Smit S."/>
            <person name="Van Straalen N."/>
            <person name="Roelofs D."/>
        </authorList>
    </citation>
    <scope>NUCLEOTIDE SEQUENCE [LARGE SCALE GENOMIC DNA]</scope>
    <source>
        <strain evidence="3 4">VU population</strain>
        <tissue evidence="3">Whole body</tissue>
    </source>
</reference>
<feature type="region of interest" description="Disordered" evidence="1">
    <location>
        <begin position="40"/>
        <end position="63"/>
    </location>
</feature>
<dbReference type="EMBL" id="LNIX01000003">
    <property type="protein sequence ID" value="OXA57663.1"/>
    <property type="molecule type" value="Genomic_DNA"/>
</dbReference>
<comment type="caution">
    <text evidence="3">The sequence shown here is derived from an EMBL/GenBank/DDBJ whole genome shotgun (WGS) entry which is preliminary data.</text>
</comment>
<accession>A0A226EIW8</accession>
<gene>
    <name evidence="3" type="ORF">Fcan01_08387</name>
</gene>
<evidence type="ECO:0000313" key="3">
    <source>
        <dbReference type="EMBL" id="OXA57663.1"/>
    </source>
</evidence>
<feature type="region of interest" description="Disordered" evidence="1">
    <location>
        <begin position="101"/>
        <end position="166"/>
    </location>
</feature>
<evidence type="ECO:0000256" key="1">
    <source>
        <dbReference type="SAM" id="MobiDB-lite"/>
    </source>
</evidence>
<feature type="region of interest" description="Disordered" evidence="1">
    <location>
        <begin position="77"/>
        <end position="96"/>
    </location>
</feature>
<dbReference type="Proteomes" id="UP000198287">
    <property type="component" value="Unassembled WGS sequence"/>
</dbReference>
<protein>
    <submittedName>
        <fullName evidence="3">Phthiocerol synthesis polyketide synthase type I PpsC</fullName>
    </submittedName>
</protein>
<proteinExistence type="predicted"/>
<feature type="compositionally biased region" description="Basic residues" evidence="1">
    <location>
        <begin position="119"/>
        <end position="129"/>
    </location>
</feature>
<feature type="compositionally biased region" description="Gly residues" evidence="1">
    <location>
        <begin position="152"/>
        <end position="166"/>
    </location>
</feature>
<keyword evidence="2" id="KW-0732">Signal</keyword>
<feature type="signal peptide" evidence="2">
    <location>
        <begin position="1"/>
        <end position="24"/>
    </location>
</feature>
<name>A0A226EIW8_FOLCA</name>